<feature type="signal peptide" evidence="2">
    <location>
        <begin position="1"/>
        <end position="27"/>
    </location>
</feature>
<feature type="region of interest" description="Disordered" evidence="1">
    <location>
        <begin position="26"/>
        <end position="63"/>
    </location>
</feature>
<evidence type="ECO:0000256" key="1">
    <source>
        <dbReference type="SAM" id="MobiDB-lite"/>
    </source>
</evidence>
<accession>A0ABV8TAL5</accession>
<evidence type="ECO:0000313" key="3">
    <source>
        <dbReference type="EMBL" id="MFC4327638.1"/>
    </source>
</evidence>
<feature type="chain" id="PRO_5045809706" evidence="2">
    <location>
        <begin position="28"/>
        <end position="63"/>
    </location>
</feature>
<organism evidence="3 4">
    <name type="scientific">Streptomyces andamanensis</name>
    <dbReference type="NCBI Taxonomy" id="1565035"/>
    <lineage>
        <taxon>Bacteria</taxon>
        <taxon>Bacillati</taxon>
        <taxon>Actinomycetota</taxon>
        <taxon>Actinomycetes</taxon>
        <taxon>Kitasatosporales</taxon>
        <taxon>Streptomycetaceae</taxon>
        <taxon>Streptomyces</taxon>
    </lineage>
</organism>
<dbReference type="Proteomes" id="UP001595824">
    <property type="component" value="Unassembled WGS sequence"/>
</dbReference>
<dbReference type="RefSeq" id="WP_381737503.1">
    <property type="nucleotide sequence ID" value="NZ_JBHSDP010000008.1"/>
</dbReference>
<dbReference type="EMBL" id="JBHSDP010000008">
    <property type="protein sequence ID" value="MFC4327638.1"/>
    <property type="molecule type" value="Genomic_DNA"/>
</dbReference>
<gene>
    <name evidence="3" type="ORF">ACFPC0_07315</name>
</gene>
<proteinExistence type="predicted"/>
<evidence type="ECO:0000256" key="2">
    <source>
        <dbReference type="SAM" id="SignalP"/>
    </source>
</evidence>
<evidence type="ECO:0000313" key="4">
    <source>
        <dbReference type="Proteomes" id="UP001595824"/>
    </source>
</evidence>
<comment type="caution">
    <text evidence="3">The sequence shown here is derived from an EMBL/GenBank/DDBJ whole genome shotgun (WGS) entry which is preliminary data.</text>
</comment>
<sequence length="63" mass="6151">MNRIAARIASGTITALLVVGGAGVAQAHSTGADGAGPQASATQTAVPEHQEATPVSPLTNDWG</sequence>
<keyword evidence="4" id="KW-1185">Reference proteome</keyword>
<name>A0ABV8TAL5_9ACTN</name>
<reference evidence="4" key="1">
    <citation type="journal article" date="2019" name="Int. J. Syst. Evol. Microbiol.">
        <title>The Global Catalogue of Microorganisms (GCM) 10K type strain sequencing project: providing services to taxonomists for standard genome sequencing and annotation.</title>
        <authorList>
            <consortium name="The Broad Institute Genomics Platform"/>
            <consortium name="The Broad Institute Genome Sequencing Center for Infectious Disease"/>
            <person name="Wu L."/>
            <person name="Ma J."/>
        </authorList>
    </citation>
    <scope>NUCLEOTIDE SEQUENCE [LARGE SCALE GENOMIC DNA]</scope>
    <source>
        <strain evidence="4">PCU 347</strain>
    </source>
</reference>
<keyword evidence="2" id="KW-0732">Signal</keyword>
<protein>
    <submittedName>
        <fullName evidence="3">Uncharacterized protein</fullName>
    </submittedName>
</protein>